<feature type="binding site" evidence="6">
    <location>
        <position position="100"/>
    </location>
    <ligand>
        <name>Zn(2+)</name>
        <dbReference type="ChEBI" id="CHEBI:29105"/>
    </ligand>
</feature>
<dbReference type="PANTHER" id="PTHR10640:SF7">
    <property type="entry name" value="METHYLTHIORIBULOSE-1-PHOSPHATE DEHYDRATASE"/>
    <property type="match status" value="1"/>
</dbReference>
<dbReference type="Pfam" id="PF00596">
    <property type="entry name" value="Aldolase_II"/>
    <property type="match status" value="1"/>
</dbReference>
<feature type="domain" description="Class II aldolase/adducin N-terminal" evidence="7">
    <location>
        <begin position="12"/>
        <end position="199"/>
    </location>
</feature>
<dbReference type="GO" id="GO:0019509">
    <property type="term" value="P:L-methionine salvage from methylthioadenosine"/>
    <property type="evidence" value="ECO:0007669"/>
    <property type="project" value="UniProtKB-UniRule"/>
</dbReference>
<dbReference type="Proteomes" id="UP000028547">
    <property type="component" value="Unassembled WGS sequence"/>
</dbReference>
<dbReference type="EMBL" id="JPMI01000106">
    <property type="protein sequence ID" value="KFA92204.1"/>
    <property type="molecule type" value="Genomic_DNA"/>
</dbReference>
<keyword evidence="2 6" id="KW-0479">Metal-binding</keyword>
<evidence type="ECO:0000256" key="4">
    <source>
        <dbReference type="ARBA" id="ARBA00023167"/>
    </source>
</evidence>
<dbReference type="InterPro" id="IPR001303">
    <property type="entry name" value="Aldolase_II/adducin_N"/>
</dbReference>
<name>A0A084SUR9_9BACT</name>
<accession>A0A084SUR9</accession>
<comment type="catalytic activity">
    <reaction evidence="6">
        <text>5-(methylsulfanyl)-D-ribulose 1-phosphate = 5-methylsulfanyl-2,3-dioxopentyl phosphate + H2O</text>
        <dbReference type="Rhea" id="RHEA:15549"/>
        <dbReference type="ChEBI" id="CHEBI:15377"/>
        <dbReference type="ChEBI" id="CHEBI:58548"/>
        <dbReference type="ChEBI" id="CHEBI:58828"/>
        <dbReference type="EC" id="4.2.1.109"/>
    </reaction>
</comment>
<dbReference type="Gene3D" id="3.40.225.10">
    <property type="entry name" value="Class II aldolase/adducin N-terminal domain"/>
    <property type="match status" value="1"/>
</dbReference>
<evidence type="ECO:0000313" key="8">
    <source>
        <dbReference type="EMBL" id="KFA92204.1"/>
    </source>
</evidence>
<dbReference type="AlphaFoldDB" id="A0A084SUR9"/>
<evidence type="ECO:0000256" key="3">
    <source>
        <dbReference type="ARBA" id="ARBA00022833"/>
    </source>
</evidence>
<dbReference type="GO" id="GO:0046570">
    <property type="term" value="F:methylthioribulose 1-phosphate dehydratase activity"/>
    <property type="evidence" value="ECO:0007669"/>
    <property type="project" value="UniProtKB-UniRule"/>
</dbReference>
<feature type="binding site" evidence="6">
    <location>
        <position position="98"/>
    </location>
    <ligand>
        <name>Zn(2+)</name>
        <dbReference type="ChEBI" id="CHEBI:29105"/>
    </ligand>
</feature>
<evidence type="ECO:0000313" key="9">
    <source>
        <dbReference type="Proteomes" id="UP000028547"/>
    </source>
</evidence>
<dbReference type="EC" id="4.2.1.109" evidence="6"/>
<evidence type="ECO:0000256" key="5">
    <source>
        <dbReference type="ARBA" id="ARBA00023239"/>
    </source>
</evidence>
<keyword evidence="3 6" id="KW-0862">Zinc</keyword>
<dbReference type="UniPathway" id="UPA00904">
    <property type="reaction ID" value="UER00875"/>
</dbReference>
<dbReference type="GO" id="GO:0008270">
    <property type="term" value="F:zinc ion binding"/>
    <property type="evidence" value="ECO:0007669"/>
    <property type="project" value="UniProtKB-UniRule"/>
</dbReference>
<evidence type="ECO:0000256" key="6">
    <source>
        <dbReference type="HAMAP-Rule" id="MF_01677"/>
    </source>
</evidence>
<dbReference type="SUPFAM" id="SSF53639">
    <property type="entry name" value="AraD/HMP-PK domain-like"/>
    <property type="match status" value="1"/>
</dbReference>
<dbReference type="NCBIfam" id="NF006672">
    <property type="entry name" value="PRK09220.1"/>
    <property type="match status" value="1"/>
</dbReference>
<dbReference type="GO" id="GO:0005737">
    <property type="term" value="C:cytoplasm"/>
    <property type="evidence" value="ECO:0007669"/>
    <property type="project" value="UniProtKB-UniRule"/>
</dbReference>
<dbReference type="RefSeq" id="WP_043395711.1">
    <property type="nucleotide sequence ID" value="NZ_JPMI01000106.1"/>
</dbReference>
<keyword evidence="4 6" id="KW-0486">Methionine biosynthesis</keyword>
<protein>
    <recommendedName>
        <fullName evidence="6">Methylthioribulose-1-phosphate dehydratase</fullName>
        <shortName evidence="6">MTRu-1-P dehydratase</shortName>
        <ecNumber evidence="6">4.2.1.109</ecNumber>
    </recommendedName>
</protein>
<dbReference type="SMART" id="SM01007">
    <property type="entry name" value="Aldolase_II"/>
    <property type="match status" value="1"/>
</dbReference>
<comment type="pathway">
    <text evidence="6">Amino-acid biosynthesis; L-methionine biosynthesis via salvage pathway; L-methionine from S-methyl-5-thio-alpha-D-ribose 1-phosphate: step 2/6.</text>
</comment>
<dbReference type="HAMAP" id="MF_01677">
    <property type="entry name" value="Salvage_MtnB"/>
    <property type="match status" value="1"/>
</dbReference>
<organism evidence="8 9">
    <name type="scientific">Archangium violaceum Cb vi76</name>
    <dbReference type="NCBI Taxonomy" id="1406225"/>
    <lineage>
        <taxon>Bacteria</taxon>
        <taxon>Pseudomonadati</taxon>
        <taxon>Myxococcota</taxon>
        <taxon>Myxococcia</taxon>
        <taxon>Myxococcales</taxon>
        <taxon>Cystobacterineae</taxon>
        <taxon>Archangiaceae</taxon>
        <taxon>Archangium</taxon>
    </lineage>
</organism>
<reference evidence="8 9" key="1">
    <citation type="submission" date="2014-07" db="EMBL/GenBank/DDBJ databases">
        <title>Draft Genome Sequence of Gephyronic Acid Producer, Cystobacter violaceus Strain Cb vi76.</title>
        <authorList>
            <person name="Stevens D.C."/>
            <person name="Young J."/>
            <person name="Carmichael R."/>
            <person name="Tan J."/>
            <person name="Taylor R.E."/>
        </authorList>
    </citation>
    <scope>NUCLEOTIDE SEQUENCE [LARGE SCALE GENOMIC DNA]</scope>
    <source>
        <strain evidence="8 9">Cb vi76</strain>
    </source>
</reference>
<evidence type="ECO:0000256" key="2">
    <source>
        <dbReference type="ARBA" id="ARBA00022723"/>
    </source>
</evidence>
<comment type="caution">
    <text evidence="8">The sequence shown here is derived from an EMBL/GenBank/DDBJ whole genome shotgun (WGS) entry which is preliminary data.</text>
</comment>
<comment type="similarity">
    <text evidence="6">Belongs to the aldolase class II family. MtnB subfamily.</text>
</comment>
<dbReference type="InterPro" id="IPR017714">
    <property type="entry name" value="MethylthioRu-1-P_deHdtase_MtnB"/>
</dbReference>
<evidence type="ECO:0000256" key="1">
    <source>
        <dbReference type="ARBA" id="ARBA00022605"/>
    </source>
</evidence>
<evidence type="ECO:0000259" key="7">
    <source>
        <dbReference type="SMART" id="SM01007"/>
    </source>
</evidence>
<dbReference type="PANTHER" id="PTHR10640">
    <property type="entry name" value="METHYLTHIORIBULOSE-1-PHOSPHATE DEHYDRATASE"/>
    <property type="match status" value="1"/>
</dbReference>
<proteinExistence type="inferred from homology"/>
<dbReference type="InterPro" id="IPR036409">
    <property type="entry name" value="Aldolase_II/adducin_N_sf"/>
</dbReference>
<gene>
    <name evidence="6" type="primary">mtnB</name>
    <name evidence="8" type="ORF">Q664_16830</name>
</gene>
<keyword evidence="5 6" id="KW-0456">Lyase</keyword>
<keyword evidence="1 6" id="KW-0028">Amino-acid biosynthesis</keyword>
<comment type="cofactor">
    <cofactor evidence="6">
        <name>Zn(2+)</name>
        <dbReference type="ChEBI" id="CHEBI:29105"/>
    </cofactor>
    <text evidence="6">Binds 1 zinc ion per subunit.</text>
</comment>
<sequence>MVSPEDLGARTGELIKAGRFFFERGWVPATAGNFSARLDERHLVITASGRHKGELDADGFLVVGLEGEVLSPGRKPSAETELHLRLYRREPSLGSVLHTHSRTATLLSRLSPGGVVLEGYEVLKALSGVETHATRLEVPVFPNDQDIPRLAARVEEYMRERPGLHGYLIEGHGLYTWGRTVADARRHVEAFEFLFECELEMRRLKR</sequence>
<comment type="function">
    <text evidence="6">Catalyzes the dehydration of methylthioribulose-1-phosphate (MTRu-1-P) into 2,3-diketo-5-methylthiopentyl-1-phosphate (DK-MTP-1-P).</text>
</comment>
<dbReference type="NCBIfam" id="TIGR03328">
    <property type="entry name" value="salvage_mtnB"/>
    <property type="match status" value="1"/>
</dbReference>